<dbReference type="PANTHER" id="PTHR11690:SF253">
    <property type="entry name" value="PICKPOCKET 18-RELATED"/>
    <property type="match status" value="1"/>
</dbReference>
<dbReference type="Gene3D" id="2.60.470.10">
    <property type="entry name" value="Acid-sensing ion channels like domains"/>
    <property type="match status" value="1"/>
</dbReference>
<dbReference type="Gene3D" id="1.10.287.770">
    <property type="entry name" value="YojJ-like"/>
    <property type="match status" value="1"/>
</dbReference>
<evidence type="ECO:0000313" key="15">
    <source>
        <dbReference type="Proteomes" id="UP001258017"/>
    </source>
</evidence>
<dbReference type="Pfam" id="PF00858">
    <property type="entry name" value="ASC"/>
    <property type="match status" value="1"/>
</dbReference>
<keyword evidence="11 12" id="KW-0407">Ion channel</keyword>
<dbReference type="Proteomes" id="UP001258017">
    <property type="component" value="Unassembled WGS sequence"/>
</dbReference>
<comment type="subcellular location">
    <subcellularLocation>
        <location evidence="1">Membrane</location>
        <topology evidence="1">Multi-pass membrane protein</topology>
    </subcellularLocation>
</comment>
<evidence type="ECO:0000256" key="6">
    <source>
        <dbReference type="ARBA" id="ARBA00022989"/>
    </source>
</evidence>
<keyword evidence="9 13" id="KW-0472">Membrane</keyword>
<evidence type="ECO:0000256" key="4">
    <source>
        <dbReference type="ARBA" id="ARBA00022461"/>
    </source>
</evidence>
<evidence type="ECO:0000256" key="11">
    <source>
        <dbReference type="ARBA" id="ARBA00023303"/>
    </source>
</evidence>
<proteinExistence type="inferred from homology"/>
<comment type="similarity">
    <text evidence="2 12">Belongs to the amiloride-sensitive sodium channel (TC 1.A.6) family.</text>
</comment>
<dbReference type="EMBL" id="JAIFRP010000031">
    <property type="protein sequence ID" value="KAK2582164.1"/>
    <property type="molecule type" value="Genomic_DNA"/>
</dbReference>
<evidence type="ECO:0000256" key="2">
    <source>
        <dbReference type="ARBA" id="ARBA00007193"/>
    </source>
</evidence>
<accession>A0AAD9RLW4</accession>
<dbReference type="GO" id="GO:0015280">
    <property type="term" value="F:ligand-gated sodium channel activity"/>
    <property type="evidence" value="ECO:0007669"/>
    <property type="project" value="TreeGrafter"/>
</dbReference>
<reference evidence="14" key="1">
    <citation type="submission" date="2021-08" db="EMBL/GenBank/DDBJ databases">
        <authorList>
            <person name="Misof B."/>
            <person name="Oliver O."/>
            <person name="Podsiadlowski L."/>
            <person name="Donath A."/>
            <person name="Peters R."/>
            <person name="Mayer C."/>
            <person name="Rust J."/>
            <person name="Gunkel S."/>
            <person name="Lesny P."/>
            <person name="Martin S."/>
            <person name="Oeyen J.P."/>
            <person name="Petersen M."/>
            <person name="Panagiotis P."/>
            <person name="Wilbrandt J."/>
            <person name="Tanja T."/>
        </authorList>
    </citation>
    <scope>NUCLEOTIDE SEQUENCE</scope>
    <source>
        <strain evidence="14">GBR_01_08_01A</strain>
        <tissue evidence="14">Thorax + abdomen</tissue>
    </source>
</reference>
<protein>
    <recommendedName>
        <fullName evidence="16">Sodium channel protein Nach</fullName>
    </recommendedName>
</protein>
<evidence type="ECO:0000256" key="5">
    <source>
        <dbReference type="ARBA" id="ARBA00022692"/>
    </source>
</evidence>
<keyword evidence="7" id="KW-0915">Sodium</keyword>
<evidence type="ECO:0000256" key="1">
    <source>
        <dbReference type="ARBA" id="ARBA00004141"/>
    </source>
</evidence>
<evidence type="ECO:0000256" key="3">
    <source>
        <dbReference type="ARBA" id="ARBA00022448"/>
    </source>
</evidence>
<keyword evidence="3 12" id="KW-0813">Transport</keyword>
<keyword evidence="6 13" id="KW-1133">Transmembrane helix</keyword>
<keyword evidence="10 12" id="KW-0739">Sodium transport</keyword>
<evidence type="ECO:0000256" key="7">
    <source>
        <dbReference type="ARBA" id="ARBA00023053"/>
    </source>
</evidence>
<feature type="transmembrane region" description="Helical" evidence="13">
    <location>
        <begin position="529"/>
        <end position="550"/>
    </location>
</feature>
<evidence type="ECO:0000256" key="13">
    <source>
        <dbReference type="SAM" id="Phobius"/>
    </source>
</evidence>
<reference evidence="14" key="2">
    <citation type="journal article" date="2023" name="Commun. Biol.">
        <title>Intrasexual cuticular hydrocarbon dimorphism in a wasp sheds light on hydrocarbon biosynthesis genes in Hymenoptera.</title>
        <authorList>
            <person name="Moris V.C."/>
            <person name="Podsiadlowski L."/>
            <person name="Martin S."/>
            <person name="Oeyen J.P."/>
            <person name="Donath A."/>
            <person name="Petersen M."/>
            <person name="Wilbrandt J."/>
            <person name="Misof B."/>
            <person name="Liedtke D."/>
            <person name="Thamm M."/>
            <person name="Scheiner R."/>
            <person name="Schmitt T."/>
            <person name="Niehuis O."/>
        </authorList>
    </citation>
    <scope>NUCLEOTIDE SEQUENCE</scope>
    <source>
        <strain evidence="14">GBR_01_08_01A</strain>
    </source>
</reference>
<dbReference type="PANTHER" id="PTHR11690">
    <property type="entry name" value="AMILORIDE-SENSITIVE SODIUM CHANNEL-RELATED"/>
    <property type="match status" value="1"/>
</dbReference>
<dbReference type="AlphaFoldDB" id="A0AAD9RLW4"/>
<feature type="transmembrane region" description="Helical" evidence="13">
    <location>
        <begin position="97"/>
        <end position="121"/>
    </location>
</feature>
<comment type="caution">
    <text evidence="14">The sequence shown here is derived from an EMBL/GenBank/DDBJ whole genome shotgun (WGS) entry which is preliminary data.</text>
</comment>
<evidence type="ECO:0000256" key="10">
    <source>
        <dbReference type="ARBA" id="ARBA00023201"/>
    </source>
</evidence>
<keyword evidence="5 12" id="KW-0812">Transmembrane</keyword>
<evidence type="ECO:0000313" key="14">
    <source>
        <dbReference type="EMBL" id="KAK2582164.1"/>
    </source>
</evidence>
<name>A0AAD9RLW4_9HYME</name>
<dbReference type="InterPro" id="IPR001873">
    <property type="entry name" value="ENaC"/>
</dbReference>
<keyword evidence="8 12" id="KW-0406">Ion transport</keyword>
<evidence type="ECO:0000256" key="8">
    <source>
        <dbReference type="ARBA" id="ARBA00023065"/>
    </source>
</evidence>
<keyword evidence="15" id="KW-1185">Reference proteome</keyword>
<sequence length="661" mass="76372">MHPDDPCSAMPTEHLHAGAFVRTLSYMVPGSTEAEGYKEFTKLGREASKTLLYAVVGRSLAVAYVPDVECDRLYCEHSALVGYKYLTEPGRTWIERIIWMAVHVSIICILAYFVIGAYHAFTTVPMVTSVESDHYPTTRISFPAVAICSINRISRRSAVKMATDVSKVTNMTVDQILELIAQLGDLYNSMYKFPKARHEELNRLLLDYYEGEYDITEIMKDLTPQCSVILLKCLFNGQQRNCTDIFSFDKTQDGYCCTFNYVRHDRDYDDETPMEVMPVKDLGIERGLTVVMEPFLDDYFYSFLPIIGWKVTVFNPTDYPDNISGGVTEVLVSPLLESYLEIEAVSFYSTDQTKSYPIPKRKCIFPNEIRTRYGVYSYSDCLVDCREEQVWKQCKCIPFYLPTRTNELSQHGRRTCTLRDVSCLHKHKSKWLSVFPHEDELLNETMGKIDSLRCGNCYPTCLDVTYSLRSSSSKMKRGFYKTRLLDNIEIVDQSIIHVYFSKYGTVRLKQDVAYTWYELLSDIGGICGVFIGFSLISVVELVYFLTLLLLELYKSFSGNVEERVGEEVESSGELPQKESTMYTIYWNELAPRTRQKKRRLRQRNVERVEKSCILITTSREVHFEVPRFGLTAFKFLTESIISVLPRRINFKLSPFLRKREK</sequence>
<evidence type="ECO:0008006" key="16">
    <source>
        <dbReference type="Google" id="ProtNLM"/>
    </source>
</evidence>
<keyword evidence="4 12" id="KW-0894">Sodium channel</keyword>
<dbReference type="PRINTS" id="PR01078">
    <property type="entry name" value="AMINACHANNEL"/>
</dbReference>
<evidence type="ECO:0000256" key="9">
    <source>
        <dbReference type="ARBA" id="ARBA00023136"/>
    </source>
</evidence>
<gene>
    <name evidence="14" type="ORF">KPH14_004522</name>
</gene>
<dbReference type="GO" id="GO:0005886">
    <property type="term" value="C:plasma membrane"/>
    <property type="evidence" value="ECO:0007669"/>
    <property type="project" value="TreeGrafter"/>
</dbReference>
<organism evidence="14 15">
    <name type="scientific">Odynerus spinipes</name>
    <dbReference type="NCBI Taxonomy" id="1348599"/>
    <lineage>
        <taxon>Eukaryota</taxon>
        <taxon>Metazoa</taxon>
        <taxon>Ecdysozoa</taxon>
        <taxon>Arthropoda</taxon>
        <taxon>Hexapoda</taxon>
        <taxon>Insecta</taxon>
        <taxon>Pterygota</taxon>
        <taxon>Neoptera</taxon>
        <taxon>Endopterygota</taxon>
        <taxon>Hymenoptera</taxon>
        <taxon>Apocrita</taxon>
        <taxon>Aculeata</taxon>
        <taxon>Vespoidea</taxon>
        <taxon>Vespidae</taxon>
        <taxon>Eumeninae</taxon>
        <taxon>Odynerus</taxon>
    </lineage>
</organism>
<evidence type="ECO:0000256" key="12">
    <source>
        <dbReference type="RuleBase" id="RU000679"/>
    </source>
</evidence>